<dbReference type="InterPro" id="IPR029066">
    <property type="entry name" value="PLP-binding_barrel"/>
</dbReference>
<reference evidence="6" key="2">
    <citation type="journal article" date="2021" name="PeerJ">
        <title>Extensive microbial diversity within the chicken gut microbiome revealed by metagenomics and culture.</title>
        <authorList>
            <person name="Gilroy R."/>
            <person name="Ravi A."/>
            <person name="Getino M."/>
            <person name="Pursley I."/>
            <person name="Horton D.L."/>
            <person name="Alikhan N.F."/>
            <person name="Baker D."/>
            <person name="Gharbi K."/>
            <person name="Hall N."/>
            <person name="Watson M."/>
            <person name="Adriaenssens E.M."/>
            <person name="Foster-Nyarko E."/>
            <person name="Jarju S."/>
            <person name="Secka A."/>
            <person name="Antonio M."/>
            <person name="Oren A."/>
            <person name="Chaudhuri R.R."/>
            <person name="La Ragione R."/>
            <person name="Hildebrand F."/>
            <person name="Pallen M.J."/>
        </authorList>
    </citation>
    <scope>NUCLEOTIDE SEQUENCE</scope>
    <source>
        <strain evidence="6">D3-1215</strain>
    </source>
</reference>
<dbReference type="PROSITE" id="PS01211">
    <property type="entry name" value="UPF0001"/>
    <property type="match status" value="1"/>
</dbReference>
<dbReference type="PIRSF" id="PIRSF004848">
    <property type="entry name" value="YBL036c_PLPDEIII"/>
    <property type="match status" value="1"/>
</dbReference>
<dbReference type="FunFam" id="3.20.20.10:FF:000018">
    <property type="entry name" value="Pyridoxal phosphate homeostasis protein"/>
    <property type="match status" value="1"/>
</dbReference>
<evidence type="ECO:0000259" key="5">
    <source>
        <dbReference type="Pfam" id="PF01168"/>
    </source>
</evidence>
<comment type="function">
    <text evidence="2">Pyridoxal 5'-phosphate (PLP)-binding protein, which is involved in PLP homeostasis.</text>
</comment>
<dbReference type="CDD" id="cd00635">
    <property type="entry name" value="PLPDE_III_YBL036c_like"/>
    <property type="match status" value="1"/>
</dbReference>
<evidence type="ECO:0000313" key="6">
    <source>
        <dbReference type="EMBL" id="MBO8446531.1"/>
    </source>
</evidence>
<comment type="similarity">
    <text evidence="2 4">Belongs to the pyridoxal phosphate-binding protein YggS/PROSC family.</text>
</comment>
<comment type="caution">
    <text evidence="6">The sequence shown here is derived from an EMBL/GenBank/DDBJ whole genome shotgun (WGS) entry which is preliminary data.</text>
</comment>
<evidence type="ECO:0000256" key="3">
    <source>
        <dbReference type="PIRSR" id="PIRSR004848-1"/>
    </source>
</evidence>
<proteinExistence type="inferred from homology"/>
<dbReference type="InterPro" id="IPR001608">
    <property type="entry name" value="Ala_racemase_N"/>
</dbReference>
<organism evidence="6 7">
    <name type="scientific">Candidatus Enterocola intestinipullorum</name>
    <dbReference type="NCBI Taxonomy" id="2840783"/>
    <lineage>
        <taxon>Bacteria</taxon>
        <taxon>Pseudomonadati</taxon>
        <taxon>Bacteroidota</taxon>
        <taxon>Bacteroidia</taxon>
        <taxon>Bacteroidales</taxon>
        <taxon>Candidatus Enterocola</taxon>
    </lineage>
</organism>
<dbReference type="EMBL" id="JADIMR010000031">
    <property type="protein sequence ID" value="MBO8446531.1"/>
    <property type="molecule type" value="Genomic_DNA"/>
</dbReference>
<comment type="cofactor">
    <cofactor evidence="3">
        <name>pyridoxal 5'-phosphate</name>
        <dbReference type="ChEBI" id="CHEBI:597326"/>
    </cofactor>
</comment>
<dbReference type="Gene3D" id="3.20.20.10">
    <property type="entry name" value="Alanine racemase"/>
    <property type="match status" value="1"/>
</dbReference>
<dbReference type="Pfam" id="PF01168">
    <property type="entry name" value="Ala_racemase_N"/>
    <property type="match status" value="1"/>
</dbReference>
<dbReference type="PANTHER" id="PTHR10146">
    <property type="entry name" value="PROLINE SYNTHETASE CO-TRANSCRIBED BACTERIAL HOMOLOG PROTEIN"/>
    <property type="match status" value="1"/>
</dbReference>
<evidence type="ECO:0000313" key="7">
    <source>
        <dbReference type="Proteomes" id="UP000823637"/>
    </source>
</evidence>
<dbReference type="AlphaFoldDB" id="A0A9D9EH93"/>
<dbReference type="GO" id="GO:0030170">
    <property type="term" value="F:pyridoxal phosphate binding"/>
    <property type="evidence" value="ECO:0007669"/>
    <property type="project" value="UniProtKB-UniRule"/>
</dbReference>
<feature type="modified residue" description="N6-(pyridoxal phosphate)lysine" evidence="2 3">
    <location>
        <position position="30"/>
    </location>
</feature>
<gene>
    <name evidence="6" type="ORF">IAC32_02140</name>
</gene>
<dbReference type="HAMAP" id="MF_02087">
    <property type="entry name" value="PLP_homeostasis"/>
    <property type="match status" value="1"/>
</dbReference>
<dbReference type="SUPFAM" id="SSF51419">
    <property type="entry name" value="PLP-binding barrel"/>
    <property type="match status" value="1"/>
</dbReference>
<dbReference type="NCBIfam" id="TIGR00044">
    <property type="entry name" value="YggS family pyridoxal phosphate-dependent enzyme"/>
    <property type="match status" value="1"/>
</dbReference>
<evidence type="ECO:0000256" key="2">
    <source>
        <dbReference type="HAMAP-Rule" id="MF_02087"/>
    </source>
</evidence>
<evidence type="ECO:0000256" key="4">
    <source>
        <dbReference type="RuleBase" id="RU004514"/>
    </source>
</evidence>
<dbReference type="InterPro" id="IPR011078">
    <property type="entry name" value="PyrdxlP_homeostasis"/>
</dbReference>
<accession>A0A9D9EH93</accession>
<keyword evidence="1 2" id="KW-0663">Pyridoxal phosphate</keyword>
<sequence>MITIAEEIQANLQHVKSDLPEGVRLVAVSKFNPAENIMAAYEAGQRLFGESHAQELVPKAAALPKDIKWHFIGHLQTNKVKQVVPVADCIEAVDSLKLLQEINKQASKCGKKMKCLLQFHVAEEETKFGFTIDECRNVLESQEFKNLDNIIIAGVMGMASQVTDEQQILSEFGEVAAIFGILKQDYFKDSPDFKEISMGMTHDYKLAIKKGATLVRVGSGIFGERMYANIK</sequence>
<evidence type="ECO:0000256" key="1">
    <source>
        <dbReference type="ARBA" id="ARBA00022898"/>
    </source>
</evidence>
<feature type="domain" description="Alanine racemase N-terminal" evidence="5">
    <location>
        <begin position="7"/>
        <end position="224"/>
    </location>
</feature>
<reference evidence="6" key="1">
    <citation type="submission" date="2020-10" db="EMBL/GenBank/DDBJ databases">
        <authorList>
            <person name="Gilroy R."/>
        </authorList>
    </citation>
    <scope>NUCLEOTIDE SEQUENCE</scope>
    <source>
        <strain evidence="6">D3-1215</strain>
    </source>
</reference>
<dbReference type="Proteomes" id="UP000823637">
    <property type="component" value="Unassembled WGS sequence"/>
</dbReference>
<dbReference type="PANTHER" id="PTHR10146:SF14">
    <property type="entry name" value="PYRIDOXAL PHOSPHATE HOMEOSTASIS PROTEIN"/>
    <property type="match status" value="1"/>
</dbReference>
<protein>
    <recommendedName>
        <fullName evidence="2">Pyridoxal phosphate homeostasis protein</fullName>
        <shortName evidence="2">PLP homeostasis protein</shortName>
    </recommendedName>
</protein>
<name>A0A9D9EH93_9BACT</name>